<name>A0A397W048_9GLOM</name>
<dbReference type="SUPFAM" id="SSF52047">
    <property type="entry name" value="RNI-like"/>
    <property type="match status" value="1"/>
</dbReference>
<comment type="caution">
    <text evidence="1">The sequence shown here is derived from an EMBL/GenBank/DDBJ whole genome shotgun (WGS) entry which is preliminary data.</text>
</comment>
<dbReference type="InterPro" id="IPR001611">
    <property type="entry name" value="Leu-rich_rpt"/>
</dbReference>
<evidence type="ECO:0000313" key="1">
    <source>
        <dbReference type="EMBL" id="RIB26977.1"/>
    </source>
</evidence>
<organism evidence="1 2">
    <name type="scientific">Gigaspora rosea</name>
    <dbReference type="NCBI Taxonomy" id="44941"/>
    <lineage>
        <taxon>Eukaryota</taxon>
        <taxon>Fungi</taxon>
        <taxon>Fungi incertae sedis</taxon>
        <taxon>Mucoromycota</taxon>
        <taxon>Glomeromycotina</taxon>
        <taxon>Glomeromycetes</taxon>
        <taxon>Diversisporales</taxon>
        <taxon>Gigasporaceae</taxon>
        <taxon>Gigaspora</taxon>
    </lineage>
</organism>
<dbReference type="Proteomes" id="UP000266673">
    <property type="component" value="Unassembled WGS sequence"/>
</dbReference>
<dbReference type="InterPro" id="IPR032675">
    <property type="entry name" value="LRR_dom_sf"/>
</dbReference>
<dbReference type="EMBL" id="QKWP01000114">
    <property type="protein sequence ID" value="RIB26977.1"/>
    <property type="molecule type" value="Genomic_DNA"/>
</dbReference>
<gene>
    <name evidence="1" type="ORF">C2G38_2063314</name>
</gene>
<proteinExistence type="predicted"/>
<dbReference type="Gene3D" id="3.80.10.10">
    <property type="entry name" value="Ribonuclease Inhibitor"/>
    <property type="match status" value="1"/>
</dbReference>
<evidence type="ECO:0000313" key="2">
    <source>
        <dbReference type="Proteomes" id="UP000266673"/>
    </source>
</evidence>
<keyword evidence="2" id="KW-1185">Reference proteome</keyword>
<dbReference type="Pfam" id="PF13516">
    <property type="entry name" value="LRR_6"/>
    <property type="match status" value="1"/>
</dbReference>
<dbReference type="AlphaFoldDB" id="A0A397W048"/>
<accession>A0A397W048</accession>
<dbReference type="OrthoDB" id="120976at2759"/>
<sequence length="58" mass="6502">KLLSEALCKNTTLTSLILKENNLGSKGGKLLSEVLCKNTTLTFWILIQMNLDQRGEKH</sequence>
<reference evidence="1 2" key="1">
    <citation type="submission" date="2018-06" db="EMBL/GenBank/DDBJ databases">
        <title>Comparative genomics reveals the genomic features of Rhizophagus irregularis, R. cerebriforme, R. diaphanum and Gigaspora rosea, and their symbiotic lifestyle signature.</title>
        <authorList>
            <person name="Morin E."/>
            <person name="San Clemente H."/>
            <person name="Chen E.C.H."/>
            <person name="De La Providencia I."/>
            <person name="Hainaut M."/>
            <person name="Kuo A."/>
            <person name="Kohler A."/>
            <person name="Murat C."/>
            <person name="Tang N."/>
            <person name="Roy S."/>
            <person name="Loubradou J."/>
            <person name="Henrissat B."/>
            <person name="Grigoriev I.V."/>
            <person name="Corradi N."/>
            <person name="Roux C."/>
            <person name="Martin F.M."/>
        </authorList>
    </citation>
    <scope>NUCLEOTIDE SEQUENCE [LARGE SCALE GENOMIC DNA]</scope>
    <source>
        <strain evidence="1 2">DAOM 194757</strain>
    </source>
</reference>
<feature type="non-terminal residue" evidence="1">
    <location>
        <position position="1"/>
    </location>
</feature>
<protein>
    <submittedName>
        <fullName evidence="1">Uncharacterized protein</fullName>
    </submittedName>
</protein>